<feature type="region of interest" description="Disordered" evidence="3">
    <location>
        <begin position="1"/>
        <end position="67"/>
    </location>
</feature>
<dbReference type="AlphaFoldDB" id="A0A9W8TS66"/>
<evidence type="ECO:0000313" key="7">
    <source>
        <dbReference type="Proteomes" id="UP001142393"/>
    </source>
</evidence>
<keyword evidence="5" id="KW-0540">Nuclease</keyword>
<name>A0A9W8TS66_9AGAR</name>
<reference evidence="5 7" key="3">
    <citation type="journal article" date="2023" name="Proc. Natl. Acad. Sci. U.S.A.">
        <title>A global phylogenomic analysis of the shiitake genus Lentinula.</title>
        <authorList>
            <person name="Sierra-Patev S."/>
            <person name="Min B."/>
            <person name="Naranjo-Ortiz M."/>
            <person name="Looney B."/>
            <person name="Konkel Z."/>
            <person name="Slot J.C."/>
            <person name="Sakamoto Y."/>
            <person name="Steenwyk J.L."/>
            <person name="Rokas A."/>
            <person name="Carro J."/>
            <person name="Camarero S."/>
            <person name="Ferreira P."/>
            <person name="Molpeceres G."/>
            <person name="Ruiz-Duenas F.J."/>
            <person name="Serrano A."/>
            <person name="Henrissat B."/>
            <person name="Drula E."/>
            <person name="Hughes K.W."/>
            <person name="Mata J.L."/>
            <person name="Ishikawa N.K."/>
            <person name="Vargas-Isla R."/>
            <person name="Ushijima S."/>
            <person name="Smith C.A."/>
            <person name="Donoghue J."/>
            <person name="Ahrendt S."/>
            <person name="Andreopoulos W."/>
            <person name="He G."/>
            <person name="LaButti K."/>
            <person name="Lipzen A."/>
            <person name="Ng V."/>
            <person name="Riley R."/>
            <person name="Sandor L."/>
            <person name="Barry K."/>
            <person name="Martinez A.T."/>
            <person name="Xiao Y."/>
            <person name="Gibbons J.G."/>
            <person name="Terashima K."/>
            <person name="Grigoriev I.V."/>
            <person name="Hibbett D."/>
        </authorList>
    </citation>
    <scope>NUCLEOTIDE SEQUENCE [LARGE SCALE GENOMIC DNA]</scope>
    <source>
        <strain evidence="5 7">TFB7810</strain>
    </source>
</reference>
<comment type="similarity">
    <text evidence="1">Belongs to the SEN54 family.</text>
</comment>
<keyword evidence="2" id="KW-0819">tRNA processing</keyword>
<dbReference type="EMBL" id="MU801994">
    <property type="protein sequence ID" value="KAJ3984273.1"/>
    <property type="molecule type" value="Genomic_DNA"/>
</dbReference>
<dbReference type="EMBL" id="JANVFU010000021">
    <property type="protein sequence ID" value="KAJ3738902.1"/>
    <property type="molecule type" value="Genomic_DNA"/>
</dbReference>
<proteinExistence type="inferred from homology"/>
<accession>A0A9W8TS66</accession>
<evidence type="ECO:0000256" key="1">
    <source>
        <dbReference type="ARBA" id="ARBA00005736"/>
    </source>
</evidence>
<keyword evidence="7" id="KW-1185">Reference proteome</keyword>
<dbReference type="InterPro" id="IPR024336">
    <property type="entry name" value="tRNA_splic_suSen54_N"/>
</dbReference>
<reference evidence="6" key="2">
    <citation type="submission" date="2022-08" db="EMBL/GenBank/DDBJ databases">
        <authorList>
            <consortium name="DOE Joint Genome Institute"/>
            <person name="Min B."/>
            <person name="Riley R."/>
            <person name="Sierra-Patev S."/>
            <person name="Naranjo-Ortiz M."/>
            <person name="Looney B."/>
            <person name="Konkel Z."/>
            <person name="Slot J.C."/>
            <person name="Sakamoto Y."/>
            <person name="Steenwyk J.L."/>
            <person name="Rokas A."/>
            <person name="Carro J."/>
            <person name="Camarero S."/>
            <person name="Ferreira P."/>
            <person name="Molpeceres G."/>
            <person name="Ruiz-Duenas F.J."/>
            <person name="Serrano A."/>
            <person name="Henrissat B."/>
            <person name="Drula E."/>
            <person name="Hughes K.W."/>
            <person name="Mata J.L."/>
            <person name="Ishikawa N.K."/>
            <person name="Vargas-Isla R."/>
            <person name="Ushijima S."/>
            <person name="Smith C.A."/>
            <person name="Ahrendt S."/>
            <person name="Andreopoulos W."/>
            <person name="He G."/>
            <person name="Labutti K."/>
            <person name="Lipzen A."/>
            <person name="Ng V."/>
            <person name="Sandor L."/>
            <person name="Barry K."/>
            <person name="Martinez A.T."/>
            <person name="Xiao Y."/>
            <person name="Gibbons J.G."/>
            <person name="Terashima K."/>
            <person name="Hibbett D.S."/>
            <person name="Grigoriev I.V."/>
        </authorList>
    </citation>
    <scope>NUCLEOTIDE SEQUENCE</scope>
    <source>
        <strain evidence="6">TFB7829</strain>
    </source>
</reference>
<protein>
    <submittedName>
        <fullName evidence="5">tRNA-splicing endonuclease subunit sen54 N-term-domain-containing protein</fullName>
    </submittedName>
</protein>
<sequence>MDDNLEQPHAEPKVQAGDDLEEGEQSSGDEDEGLDWTKLMPKASRPIIPKRGDKEFEPSKQGGSGLQQHILQRARNAMFEALRADRTISNKSISYGTWHPSLARVSVTVSRGTAMGSIGHTVPRETTISNGILKTQKRLELLPEEAIYLIERGSLMCWKESGMEYPHDGTFESVSGSPMTVQQAYTVMIGKEDLTMDRYQVYAYLKRLGYTVTRTKPPSPFYPIASPYPPSLTTLPSSISFMRRISALFASCISKIFSFFFPNSFNWWRPLQISKWLRVDKNYGFIFRSLRFIPSGHKIPIYTSPETKLPPSPYEPFFNLYKPPTPFRKSAPPPPDYQMVVVNARTTPMPSLRELTAIYDQAPELPPPQRRVRNPPQIQGVSYKKSTGTSDSNILVDSQAKPPDHSTTLPSQSSTMPSFLSGLPSWLYPRTAPPTPKPERKANPFAVLRQGKKTAIIATVDAGTINIFRFAQGAFEAGPWF</sequence>
<gene>
    <name evidence="5" type="ORF">DFH05DRAFT_721494</name>
    <name evidence="6" type="ORF">F5890DRAFT_63688</name>
</gene>
<evidence type="ECO:0000259" key="4">
    <source>
        <dbReference type="Pfam" id="PF12928"/>
    </source>
</evidence>
<evidence type="ECO:0000313" key="6">
    <source>
        <dbReference type="EMBL" id="KAJ3984273.1"/>
    </source>
</evidence>
<dbReference type="Proteomes" id="UP001142393">
    <property type="component" value="Unassembled WGS sequence"/>
</dbReference>
<dbReference type="GO" id="GO:0000214">
    <property type="term" value="C:tRNA-intron endonuclease complex"/>
    <property type="evidence" value="ECO:0007669"/>
    <property type="project" value="TreeGrafter"/>
</dbReference>
<feature type="domain" description="tRNA-splicing endonuclease subunit Sen54 N-terminal" evidence="4">
    <location>
        <begin position="79"/>
        <end position="158"/>
    </location>
</feature>
<accession>A0AA38PYD0</accession>
<feature type="region of interest" description="Disordered" evidence="3">
    <location>
        <begin position="363"/>
        <end position="416"/>
    </location>
</feature>
<evidence type="ECO:0000313" key="5">
    <source>
        <dbReference type="EMBL" id="KAJ3738902.1"/>
    </source>
</evidence>
<keyword evidence="5" id="KW-0255">Endonuclease</keyword>
<reference evidence="5" key="1">
    <citation type="submission" date="2022-08" db="EMBL/GenBank/DDBJ databases">
        <authorList>
            <consortium name="DOE Joint Genome Institute"/>
            <person name="Min B."/>
            <person name="Sierra-Patev S."/>
            <person name="Naranjo-Ortiz M."/>
            <person name="Looney B."/>
            <person name="Konkel Z."/>
            <person name="Slot J.C."/>
            <person name="Sakamoto Y."/>
            <person name="Steenwyk J.L."/>
            <person name="Rokas A."/>
            <person name="Carro J."/>
            <person name="Camarero S."/>
            <person name="Ferreira P."/>
            <person name="Molpeceres G."/>
            <person name="Ruiz-duenas F.J."/>
            <person name="Serrano A."/>
            <person name="Henrissat B."/>
            <person name="Drula E."/>
            <person name="Hughes K.W."/>
            <person name="Mata J.L."/>
            <person name="Ishikawa N.K."/>
            <person name="Vargas-Isla R."/>
            <person name="Ushijima S."/>
            <person name="Smith C.A."/>
            <person name="Ahrendt S."/>
            <person name="Andreopoulos W."/>
            <person name="He G."/>
            <person name="LaButti K."/>
            <person name="Lipzen A."/>
            <person name="Ng V."/>
            <person name="Riley R."/>
            <person name="Sandor L."/>
            <person name="Barry K."/>
            <person name="Martinez A.T."/>
            <person name="Xiao Y."/>
            <person name="Gibbons J.G."/>
            <person name="Terashima K."/>
            <person name="Hibbett D.S."/>
            <person name="Grigoriev I.V."/>
        </authorList>
    </citation>
    <scope>NUCLEOTIDE SEQUENCE</scope>
    <source>
        <strain evidence="5">TFB7810</strain>
    </source>
</reference>
<dbReference type="InterPro" id="IPR024337">
    <property type="entry name" value="tRNA_splic_suSen54"/>
</dbReference>
<dbReference type="GO" id="GO:0004519">
    <property type="term" value="F:endonuclease activity"/>
    <property type="evidence" value="ECO:0007669"/>
    <property type="project" value="UniProtKB-KW"/>
</dbReference>
<dbReference type="PANTHER" id="PTHR21027:SF1">
    <property type="entry name" value="TRNA-SPLICING ENDONUCLEASE SUBUNIT SEN54"/>
    <property type="match status" value="1"/>
</dbReference>
<organism evidence="5 7">
    <name type="scientific">Lentinula detonsa</name>
    <dbReference type="NCBI Taxonomy" id="2804962"/>
    <lineage>
        <taxon>Eukaryota</taxon>
        <taxon>Fungi</taxon>
        <taxon>Dikarya</taxon>
        <taxon>Basidiomycota</taxon>
        <taxon>Agaricomycotina</taxon>
        <taxon>Agaricomycetes</taxon>
        <taxon>Agaricomycetidae</taxon>
        <taxon>Agaricales</taxon>
        <taxon>Marasmiineae</taxon>
        <taxon>Omphalotaceae</taxon>
        <taxon>Lentinula</taxon>
    </lineage>
</organism>
<evidence type="ECO:0000256" key="3">
    <source>
        <dbReference type="SAM" id="MobiDB-lite"/>
    </source>
</evidence>
<comment type="caution">
    <text evidence="5">The sequence shown here is derived from an EMBL/GenBank/DDBJ whole genome shotgun (WGS) entry which is preliminary data.</text>
</comment>
<feature type="compositionally biased region" description="Basic and acidic residues" evidence="3">
    <location>
        <begin position="1"/>
        <end position="12"/>
    </location>
</feature>
<dbReference type="GO" id="GO:0000379">
    <property type="term" value="P:tRNA-type intron splice site recognition and cleavage"/>
    <property type="evidence" value="ECO:0007669"/>
    <property type="project" value="TreeGrafter"/>
</dbReference>
<keyword evidence="5" id="KW-0378">Hydrolase</keyword>
<dbReference type="Proteomes" id="UP001163850">
    <property type="component" value="Unassembled WGS sequence"/>
</dbReference>
<feature type="compositionally biased region" description="Polar residues" evidence="3">
    <location>
        <begin position="384"/>
        <end position="396"/>
    </location>
</feature>
<feature type="compositionally biased region" description="Polar residues" evidence="3">
    <location>
        <begin position="405"/>
        <end position="416"/>
    </location>
</feature>
<dbReference type="Pfam" id="PF12928">
    <property type="entry name" value="tRNA_int_end_N2"/>
    <property type="match status" value="1"/>
</dbReference>
<evidence type="ECO:0000256" key="2">
    <source>
        <dbReference type="ARBA" id="ARBA00022694"/>
    </source>
</evidence>
<feature type="compositionally biased region" description="Acidic residues" evidence="3">
    <location>
        <begin position="18"/>
        <end position="34"/>
    </location>
</feature>
<dbReference type="PANTHER" id="PTHR21027">
    <property type="entry name" value="TRNA-SPLICING ENDONUCLEASE SUBUNIT SEN54"/>
    <property type="match status" value="1"/>
</dbReference>